<dbReference type="Proteomes" id="UP000620124">
    <property type="component" value="Unassembled WGS sequence"/>
</dbReference>
<name>A0A8H6YGG7_9AGAR</name>
<evidence type="ECO:0000313" key="2">
    <source>
        <dbReference type="EMBL" id="KAF7358102.1"/>
    </source>
</evidence>
<organism evidence="2 3">
    <name type="scientific">Mycena venus</name>
    <dbReference type="NCBI Taxonomy" id="2733690"/>
    <lineage>
        <taxon>Eukaryota</taxon>
        <taxon>Fungi</taxon>
        <taxon>Dikarya</taxon>
        <taxon>Basidiomycota</taxon>
        <taxon>Agaricomycotina</taxon>
        <taxon>Agaricomycetes</taxon>
        <taxon>Agaricomycetidae</taxon>
        <taxon>Agaricales</taxon>
        <taxon>Marasmiineae</taxon>
        <taxon>Mycenaceae</taxon>
        <taxon>Mycena</taxon>
    </lineage>
</organism>
<gene>
    <name evidence="2" type="ORF">MVEN_00858300</name>
</gene>
<evidence type="ECO:0000256" key="1">
    <source>
        <dbReference type="SAM" id="SignalP"/>
    </source>
</evidence>
<dbReference type="OrthoDB" id="3039706at2759"/>
<feature type="chain" id="PRO_5034825307" evidence="1">
    <location>
        <begin position="22"/>
        <end position="67"/>
    </location>
</feature>
<sequence length="67" mass="6980">MVNVSTLFLAVLAAASTSAWARPVFSREPAGFNVDTPCLGFNYLFGGPHHGPNTPDTMMAPAPTTSA</sequence>
<proteinExistence type="predicted"/>
<feature type="signal peptide" evidence="1">
    <location>
        <begin position="1"/>
        <end position="21"/>
    </location>
</feature>
<comment type="caution">
    <text evidence="2">The sequence shown here is derived from an EMBL/GenBank/DDBJ whole genome shotgun (WGS) entry which is preliminary data.</text>
</comment>
<keyword evidence="1" id="KW-0732">Signal</keyword>
<evidence type="ECO:0000313" key="3">
    <source>
        <dbReference type="Proteomes" id="UP000620124"/>
    </source>
</evidence>
<accession>A0A8H6YGG7</accession>
<dbReference type="EMBL" id="JACAZI010000006">
    <property type="protein sequence ID" value="KAF7358102.1"/>
    <property type="molecule type" value="Genomic_DNA"/>
</dbReference>
<dbReference type="AlphaFoldDB" id="A0A8H6YGG7"/>
<reference evidence="2" key="1">
    <citation type="submission" date="2020-05" db="EMBL/GenBank/DDBJ databases">
        <title>Mycena genomes resolve the evolution of fungal bioluminescence.</title>
        <authorList>
            <person name="Tsai I.J."/>
        </authorList>
    </citation>
    <scope>NUCLEOTIDE SEQUENCE</scope>
    <source>
        <strain evidence="2">CCC161011</strain>
    </source>
</reference>
<keyword evidence="3" id="KW-1185">Reference proteome</keyword>
<protein>
    <submittedName>
        <fullName evidence="2">Uncharacterized protein</fullName>
    </submittedName>
</protein>